<evidence type="ECO:0000256" key="5">
    <source>
        <dbReference type="ARBA" id="ARBA00023002"/>
    </source>
</evidence>
<dbReference type="Proteomes" id="UP000267535">
    <property type="component" value="Unassembled WGS sequence"/>
</dbReference>
<comment type="caution">
    <text evidence="10">The sequence shown here is derived from an EMBL/GenBank/DDBJ whole genome shotgun (WGS) entry which is preliminary data.</text>
</comment>
<name>A0A3P1SX42_9GAMM</name>
<comment type="similarity">
    <text evidence="1 7">Belongs to the nitroreductase family.</text>
</comment>
<dbReference type="PANTHER" id="PTHR43821">
    <property type="entry name" value="NAD(P)H NITROREDUCTASE YDJA-RELATED"/>
    <property type="match status" value="1"/>
</dbReference>
<comment type="cofactor">
    <cofactor evidence="8">
        <name>FMN</name>
        <dbReference type="ChEBI" id="CHEBI:58210"/>
    </cofactor>
    <text evidence="8">Binds 1 FMN per subunit.</text>
</comment>
<keyword evidence="5 7" id="KW-0560">Oxidoreductase</keyword>
<feature type="domain" description="Nitroreductase" evidence="9">
    <location>
        <begin position="12"/>
        <end position="163"/>
    </location>
</feature>
<dbReference type="PANTHER" id="PTHR43821:SF1">
    <property type="entry name" value="NAD(P)H NITROREDUCTASE YDJA-RELATED"/>
    <property type="match status" value="1"/>
</dbReference>
<feature type="binding site" evidence="8">
    <location>
        <position position="35"/>
    </location>
    <ligand>
        <name>FMN</name>
        <dbReference type="ChEBI" id="CHEBI:58210"/>
        <note>ligand shared between dimeric partners</note>
    </ligand>
</feature>
<keyword evidence="2 7" id="KW-0285">Flavoprotein</keyword>
<dbReference type="AlphaFoldDB" id="A0A3P1SX42"/>
<evidence type="ECO:0000313" key="10">
    <source>
        <dbReference type="EMBL" id="RRD01771.1"/>
    </source>
</evidence>
<dbReference type="InterPro" id="IPR029479">
    <property type="entry name" value="Nitroreductase"/>
</dbReference>
<gene>
    <name evidence="10" type="ORF">EHS89_04295</name>
</gene>
<dbReference type="GO" id="GO:0016491">
    <property type="term" value="F:oxidoreductase activity"/>
    <property type="evidence" value="ECO:0007669"/>
    <property type="project" value="UniProtKB-UniRule"/>
</dbReference>
<organism evidence="10 11">
    <name type="scientific">Amphritea balenae</name>
    <dbReference type="NCBI Taxonomy" id="452629"/>
    <lineage>
        <taxon>Bacteria</taxon>
        <taxon>Pseudomonadati</taxon>
        <taxon>Pseudomonadota</taxon>
        <taxon>Gammaproteobacteria</taxon>
        <taxon>Oceanospirillales</taxon>
        <taxon>Oceanospirillaceae</taxon>
        <taxon>Amphritea</taxon>
    </lineage>
</organism>
<evidence type="ECO:0000256" key="2">
    <source>
        <dbReference type="ARBA" id="ARBA00022630"/>
    </source>
</evidence>
<dbReference type="InterPro" id="IPR000415">
    <property type="entry name" value="Nitroreductase-like"/>
</dbReference>
<dbReference type="InterPro" id="IPR052530">
    <property type="entry name" value="NAD(P)H_nitroreductase"/>
</dbReference>
<dbReference type="EC" id="1.-.-.-" evidence="7"/>
<feature type="binding site" description="in other chain" evidence="8">
    <location>
        <begin position="10"/>
        <end position="12"/>
    </location>
    <ligand>
        <name>FMN</name>
        <dbReference type="ChEBI" id="CHEBI:58210"/>
        <note>ligand shared between dimeric partners</note>
    </ligand>
</feature>
<feature type="binding site" evidence="8">
    <location>
        <position position="39"/>
    </location>
    <ligand>
        <name>FMN</name>
        <dbReference type="ChEBI" id="CHEBI:58210"/>
        <note>ligand shared between dimeric partners</note>
    </ligand>
</feature>
<keyword evidence="3 7" id="KW-0288">FMN</keyword>
<feature type="binding site" description="in other chain" evidence="8">
    <location>
        <begin position="133"/>
        <end position="135"/>
    </location>
    <ligand>
        <name>FMN</name>
        <dbReference type="ChEBI" id="CHEBI:58210"/>
        <note>ligand shared between dimeric partners</note>
    </ligand>
</feature>
<protein>
    <recommendedName>
        <fullName evidence="7">Putative NAD(P)H nitroreductase</fullName>
        <ecNumber evidence="7">1.-.-.-</ecNumber>
    </recommendedName>
</protein>
<evidence type="ECO:0000256" key="4">
    <source>
        <dbReference type="ARBA" id="ARBA00022857"/>
    </source>
</evidence>
<keyword evidence="4 7" id="KW-0521">NADP</keyword>
<evidence type="ECO:0000256" key="7">
    <source>
        <dbReference type="PIRNR" id="PIRNR000232"/>
    </source>
</evidence>
<accession>A0A3P1SX42</accession>
<evidence type="ECO:0000256" key="8">
    <source>
        <dbReference type="PIRSR" id="PIRSR000232-1"/>
    </source>
</evidence>
<dbReference type="RefSeq" id="WP_124924845.1">
    <property type="nucleotide sequence ID" value="NZ_BMOH01000001.1"/>
</dbReference>
<reference evidence="10 11" key="1">
    <citation type="submission" date="2018-11" db="EMBL/GenBank/DDBJ databases">
        <title>The draft genome sequence of Amphritea balenae JAMM 1525T.</title>
        <authorList>
            <person name="Fang Z."/>
            <person name="Zhang Y."/>
            <person name="Han X."/>
        </authorList>
    </citation>
    <scope>NUCLEOTIDE SEQUENCE [LARGE SCALE GENOMIC DNA]</scope>
    <source>
        <strain evidence="10 11">JAMM 1525</strain>
    </source>
</reference>
<dbReference type="CDD" id="cd02135">
    <property type="entry name" value="YdjA-like"/>
    <property type="match status" value="1"/>
</dbReference>
<dbReference type="Pfam" id="PF00881">
    <property type="entry name" value="Nitroreductase"/>
    <property type="match status" value="1"/>
</dbReference>
<evidence type="ECO:0000256" key="1">
    <source>
        <dbReference type="ARBA" id="ARBA00007118"/>
    </source>
</evidence>
<evidence type="ECO:0000256" key="6">
    <source>
        <dbReference type="ARBA" id="ARBA00023027"/>
    </source>
</evidence>
<proteinExistence type="inferred from homology"/>
<keyword evidence="6 7" id="KW-0520">NAD</keyword>
<dbReference type="SUPFAM" id="SSF55469">
    <property type="entry name" value="FMN-dependent nitroreductase-like"/>
    <property type="match status" value="1"/>
</dbReference>
<dbReference type="Gene3D" id="3.40.109.10">
    <property type="entry name" value="NADH Oxidase"/>
    <property type="match status" value="1"/>
</dbReference>
<dbReference type="InterPro" id="IPR026021">
    <property type="entry name" value="YdjA-like"/>
</dbReference>
<keyword evidence="11" id="KW-1185">Reference proteome</keyword>
<evidence type="ECO:0000259" key="9">
    <source>
        <dbReference type="Pfam" id="PF00881"/>
    </source>
</evidence>
<dbReference type="EMBL" id="RQXV01000001">
    <property type="protein sequence ID" value="RRD01771.1"/>
    <property type="molecule type" value="Genomic_DNA"/>
</dbReference>
<sequence length="184" mass="20289">MDALDNLHQRVSIPFLEAPAPSSEQLDNMYRAALRAPDHGAIRPWRFLNIKDDARIKLGQLFASAAAAKDSELSDEQLDKFRNMPLRAPLVIVAIAKTKPHPKVPHSEQVIAAGCAVQNMLLAAHAQGVGAMWRTGGMAYDTTVMQGLDLQDGEEIIGYLYLGTPTRERKVPQLEVSKFVSDWS</sequence>
<evidence type="ECO:0000256" key="3">
    <source>
        <dbReference type="ARBA" id="ARBA00022643"/>
    </source>
</evidence>
<dbReference type="OrthoDB" id="9804207at2"/>
<dbReference type="PIRSF" id="PIRSF000232">
    <property type="entry name" value="YdjA"/>
    <property type="match status" value="1"/>
</dbReference>
<evidence type="ECO:0000313" key="11">
    <source>
        <dbReference type="Proteomes" id="UP000267535"/>
    </source>
</evidence>